<evidence type="ECO:0000313" key="7">
    <source>
        <dbReference type="EMBL" id="CAD9369360.1"/>
    </source>
</evidence>
<dbReference type="GO" id="GO:0005840">
    <property type="term" value="C:ribosome"/>
    <property type="evidence" value="ECO:0007669"/>
    <property type="project" value="UniProtKB-KW"/>
</dbReference>
<keyword evidence="5" id="KW-0472">Membrane</keyword>
<dbReference type="InterPro" id="IPR001971">
    <property type="entry name" value="Ribosomal_uS11"/>
</dbReference>
<dbReference type="GO" id="GO:0003735">
    <property type="term" value="F:structural constituent of ribosome"/>
    <property type="evidence" value="ECO:0007669"/>
    <property type="project" value="InterPro"/>
</dbReference>
<evidence type="ECO:0000256" key="2">
    <source>
        <dbReference type="ARBA" id="ARBA00006194"/>
    </source>
</evidence>
<keyword evidence="6" id="KW-0732">Signal</keyword>
<feature type="transmembrane region" description="Helical" evidence="5">
    <location>
        <begin position="59"/>
        <end position="78"/>
    </location>
</feature>
<keyword evidence="4" id="KW-0687">Ribonucleoprotein</keyword>
<dbReference type="AlphaFoldDB" id="A0A7S2AIY1"/>
<keyword evidence="3" id="KW-0689">Ribosomal protein</keyword>
<evidence type="ECO:0000256" key="1">
    <source>
        <dbReference type="ARBA" id="ARBA00004229"/>
    </source>
</evidence>
<dbReference type="Gene3D" id="3.30.420.80">
    <property type="entry name" value="Ribosomal protein S11"/>
    <property type="match status" value="1"/>
</dbReference>
<dbReference type="GO" id="GO:0006412">
    <property type="term" value="P:translation"/>
    <property type="evidence" value="ECO:0007669"/>
    <property type="project" value="InterPro"/>
</dbReference>
<proteinExistence type="inferred from homology"/>
<dbReference type="EMBL" id="HBGQ01008292">
    <property type="protein sequence ID" value="CAD9369360.1"/>
    <property type="molecule type" value="Transcribed_RNA"/>
</dbReference>
<dbReference type="GO" id="GO:1990904">
    <property type="term" value="C:ribonucleoprotein complex"/>
    <property type="evidence" value="ECO:0007669"/>
    <property type="project" value="UniProtKB-KW"/>
</dbReference>
<organism evidence="7">
    <name type="scientific">Alexandrium andersonii</name>
    <dbReference type="NCBI Taxonomy" id="327968"/>
    <lineage>
        <taxon>Eukaryota</taxon>
        <taxon>Sar</taxon>
        <taxon>Alveolata</taxon>
        <taxon>Dinophyceae</taxon>
        <taxon>Gonyaulacales</taxon>
        <taxon>Pyrocystaceae</taxon>
        <taxon>Alexandrium</taxon>
    </lineage>
</organism>
<gene>
    <name evidence="7" type="ORF">AAND1436_LOCUS4110</name>
</gene>
<dbReference type="GO" id="GO:0009507">
    <property type="term" value="C:chloroplast"/>
    <property type="evidence" value="ECO:0007669"/>
    <property type="project" value="UniProtKB-SubCell"/>
</dbReference>
<dbReference type="Pfam" id="PF00411">
    <property type="entry name" value="Ribosomal_S11"/>
    <property type="match status" value="1"/>
</dbReference>
<comment type="similarity">
    <text evidence="2">Belongs to the universal ribosomal protein uS11 family.</text>
</comment>
<evidence type="ECO:0000256" key="4">
    <source>
        <dbReference type="ARBA" id="ARBA00023274"/>
    </source>
</evidence>
<evidence type="ECO:0000256" key="5">
    <source>
        <dbReference type="SAM" id="Phobius"/>
    </source>
</evidence>
<evidence type="ECO:0000256" key="6">
    <source>
        <dbReference type="SAM" id="SignalP"/>
    </source>
</evidence>
<name>A0A7S2AIY1_9DINO</name>
<dbReference type="SUPFAM" id="SSF53137">
    <property type="entry name" value="Translational machinery components"/>
    <property type="match status" value="1"/>
</dbReference>
<sequence length="212" mass="22330">MAVMRALLLVGLAAPAAAFLAPRSATAGVRLPQPLAVGAAASLAGPTLPRARRLPESSSAAGVSLAAVAVCFGVGLLARQRQARALTALRAQRQAAPARRANMQGITGLLCIRKTFNNTHVNLCDHTGKVIWTTTEKRYGTMFPNSNYAVEAAIYTAEKLGIKKVYVKLKGPNAYGLTGAIAAIRNMGIDVAGAFVMNNMKYAGWRSPGVRR</sequence>
<comment type="subcellular location">
    <subcellularLocation>
        <location evidence="1">Plastid</location>
        <location evidence="1">Chloroplast</location>
    </subcellularLocation>
</comment>
<feature type="chain" id="PRO_5031075386" evidence="6">
    <location>
        <begin position="19"/>
        <end position="212"/>
    </location>
</feature>
<keyword evidence="5" id="KW-1133">Transmembrane helix</keyword>
<dbReference type="InterPro" id="IPR036967">
    <property type="entry name" value="Ribosomal_uS11_sf"/>
</dbReference>
<accession>A0A7S2AIY1</accession>
<reference evidence="7" key="1">
    <citation type="submission" date="2021-01" db="EMBL/GenBank/DDBJ databases">
        <authorList>
            <person name="Corre E."/>
            <person name="Pelletier E."/>
            <person name="Niang G."/>
            <person name="Scheremetjew M."/>
            <person name="Finn R."/>
            <person name="Kale V."/>
            <person name="Holt S."/>
            <person name="Cochrane G."/>
            <person name="Meng A."/>
            <person name="Brown T."/>
            <person name="Cohen L."/>
        </authorList>
    </citation>
    <scope>NUCLEOTIDE SEQUENCE</scope>
    <source>
        <strain evidence="7">CCMP2222</strain>
    </source>
</reference>
<evidence type="ECO:0000256" key="3">
    <source>
        <dbReference type="ARBA" id="ARBA00022980"/>
    </source>
</evidence>
<protein>
    <submittedName>
        <fullName evidence="7">Uncharacterized protein</fullName>
    </submittedName>
</protein>
<feature type="signal peptide" evidence="6">
    <location>
        <begin position="1"/>
        <end position="18"/>
    </location>
</feature>
<keyword evidence="5" id="KW-0812">Transmembrane</keyword>